<keyword evidence="1" id="KW-0812">Transmembrane</keyword>
<comment type="caution">
    <text evidence="2">The sequence shown here is derived from an EMBL/GenBank/DDBJ whole genome shotgun (WGS) entry which is preliminary data.</text>
</comment>
<proteinExistence type="predicted"/>
<accession>A0ABR6U9C1</accession>
<feature type="transmembrane region" description="Helical" evidence="1">
    <location>
        <begin position="45"/>
        <end position="66"/>
    </location>
</feature>
<organism evidence="2 3">
    <name type="scientific">Nocardioides deserti</name>
    <dbReference type="NCBI Taxonomy" id="1588644"/>
    <lineage>
        <taxon>Bacteria</taxon>
        <taxon>Bacillati</taxon>
        <taxon>Actinomycetota</taxon>
        <taxon>Actinomycetes</taxon>
        <taxon>Propionibacteriales</taxon>
        <taxon>Nocardioidaceae</taxon>
        <taxon>Nocardioides</taxon>
    </lineage>
</organism>
<feature type="transmembrane region" description="Helical" evidence="1">
    <location>
        <begin position="7"/>
        <end position="25"/>
    </location>
</feature>
<dbReference type="Proteomes" id="UP000604001">
    <property type="component" value="Unassembled WGS sequence"/>
</dbReference>
<keyword evidence="1" id="KW-1133">Transmembrane helix</keyword>
<keyword evidence="1" id="KW-0472">Membrane</keyword>
<dbReference type="RefSeq" id="WP_186346289.1">
    <property type="nucleotide sequence ID" value="NZ_BMMR01000004.1"/>
</dbReference>
<dbReference type="EMBL" id="JACMYC010000006">
    <property type="protein sequence ID" value="MBC2961042.1"/>
    <property type="molecule type" value="Genomic_DNA"/>
</dbReference>
<reference evidence="2 3" key="1">
    <citation type="submission" date="2020-08" db="EMBL/GenBank/DDBJ databases">
        <title>novel species in genus Nocardioides.</title>
        <authorList>
            <person name="Zhang G."/>
        </authorList>
    </citation>
    <scope>NUCLEOTIDE SEQUENCE [LARGE SCALE GENOMIC DNA]</scope>
    <source>
        <strain evidence="2 3">SC8A-24</strain>
    </source>
</reference>
<evidence type="ECO:0000313" key="3">
    <source>
        <dbReference type="Proteomes" id="UP000604001"/>
    </source>
</evidence>
<protein>
    <recommendedName>
        <fullName evidence="4">DUF4328 domain-containing protein</fullName>
    </recommendedName>
</protein>
<keyword evidence="3" id="KW-1185">Reference proteome</keyword>
<evidence type="ECO:0000256" key="1">
    <source>
        <dbReference type="SAM" id="Phobius"/>
    </source>
</evidence>
<evidence type="ECO:0000313" key="2">
    <source>
        <dbReference type="EMBL" id="MBC2961042.1"/>
    </source>
</evidence>
<sequence length="80" mass="8984">MRFERRHGWLLVGVAAWNVLTYAMFTRNLWSAHADGEDRPTGYWVAHTVLIVVNLAIAVVLGRLGVRALRGQAQESPVSR</sequence>
<evidence type="ECO:0008006" key="4">
    <source>
        <dbReference type="Google" id="ProtNLM"/>
    </source>
</evidence>
<dbReference type="Pfam" id="PF26606">
    <property type="entry name" value="SCO4848"/>
    <property type="match status" value="1"/>
</dbReference>
<dbReference type="NCBIfam" id="NF046117">
    <property type="entry name" value="SCO4848_fam"/>
    <property type="match status" value="1"/>
</dbReference>
<name>A0ABR6U9C1_9ACTN</name>
<gene>
    <name evidence="2" type="ORF">H7344_12130</name>
</gene>
<dbReference type="InterPro" id="IPR058061">
    <property type="entry name" value="SCO4848-like"/>
</dbReference>